<feature type="domain" description="BOD1/SHG1" evidence="2">
    <location>
        <begin position="48"/>
        <end position="149"/>
    </location>
</feature>
<feature type="compositionally biased region" description="Basic and acidic residues" evidence="1">
    <location>
        <begin position="334"/>
        <end position="349"/>
    </location>
</feature>
<feature type="compositionally biased region" description="Basic and acidic residues" evidence="1">
    <location>
        <begin position="183"/>
        <end position="301"/>
    </location>
</feature>
<dbReference type="STRING" id="5098.A0A507QWU3"/>
<comment type="caution">
    <text evidence="3">The sequence shown here is derived from an EMBL/GenBank/DDBJ whole genome shotgun (WGS) entry which is preliminary data.</text>
</comment>
<gene>
    <name evidence="3" type="ORF">MPDQ_006334</name>
</gene>
<dbReference type="PANTHER" id="PTHR28034">
    <property type="entry name" value="SET1 COMPLEX COMPONENT SHG1"/>
    <property type="match status" value="1"/>
</dbReference>
<feature type="compositionally biased region" description="Acidic residues" evidence="1">
    <location>
        <begin position="805"/>
        <end position="815"/>
    </location>
</feature>
<dbReference type="GO" id="GO:0000492">
    <property type="term" value="P:box C/D snoRNP assembly"/>
    <property type="evidence" value="ECO:0007669"/>
    <property type="project" value="InterPro"/>
</dbReference>
<dbReference type="InterPro" id="IPR027921">
    <property type="entry name" value="NOPCHAP1"/>
</dbReference>
<protein>
    <recommendedName>
        <fullName evidence="2">BOD1/SHG1 domain-containing protein</fullName>
    </recommendedName>
</protein>
<feature type="region of interest" description="Disordered" evidence="1">
    <location>
        <begin position="149"/>
        <end position="170"/>
    </location>
</feature>
<feature type="compositionally biased region" description="Acidic residues" evidence="1">
    <location>
        <begin position="903"/>
        <end position="925"/>
    </location>
</feature>
<dbReference type="AlphaFoldDB" id="A0A507QWU3"/>
<keyword evidence="4" id="KW-1185">Reference proteome</keyword>
<evidence type="ECO:0000313" key="4">
    <source>
        <dbReference type="Proteomes" id="UP000319663"/>
    </source>
</evidence>
<feature type="region of interest" description="Disordered" evidence="1">
    <location>
        <begin position="739"/>
        <end position="833"/>
    </location>
</feature>
<sequence>MAGPEESSDTQPAGVKRPALDIESIQRKKFKAEELPLSTAQRTAIDNLLYAFKKKGGFDSVRKQIWAGFNEGEPKEAFTKSLIELAESEIDREPEFLSRERGKAATLIEGAVDRSGVYKGVERSIEQLASKHLQTIVDTLREIRRQEVGEEVAAQEEQAGNKTDEEFENYVKAKRDERERAYQEELRKQKEVEEAEARKKAEEERKRREEERAKEREREEKRRAEIERIREERRLAEEQRERERQERYERRRREERERYRDYERSRDRDRDRDRDYYRDRDRSLTRRSDRGLSPRYRDSRRNRTPTPKELTPPPPPPPVDDKSLEEAALQLLLKEGEELAAKSRQKPEFDFEEAEAIENGLKPPSTKAPDGTTESKDANATRKSNTSRERDGNHRERETSVRSRGRRRDDSRSRSRRRRSSLYDGRSRRHRERSRDSSPRQRDRDTDDRLSIRDFRGDRSYRPSRRSRSRSGIRDRDRDRDLDRDRRRSRERDRNYDSHTRDRSWTRDKDRERERDRDRRRSRERDRDYDYRTRDSSRTRDRDRDRDRERELDRDRRLSKERDRDYDRHARDRSQTRVRDRSRDLDRDRDDPDLGLDIVRLAFSILTVTSPQRVTGVDRRVDASDPQTGLTMTGRGSSKLIVAMQSMLKTKYTLPESTICDDISNAIYRRPVFKTKDKRVYIGKENNSTKASDMVVFSICKTLVDILQKSGQPGQKHADHILEEATAVTILDLTGNSLPSVSLPKRSRINISRKPPSRDPLPVDGSNDAKSAASITSQNNLSEEEETSSLGEDETSSDSSSSESDGNDDADEDNGAESAETPIPYVPGRPKPRIYRVNQDSDILSRVSSFLPKLRSANEALQREIDAGRAKDVKLDEVDGDEEGQYIEMNLGLGVLEEKRDDNETDTSEEDATSDTDVKGEEEEAKDSAAAVSRPPRPRESNILGKLMGNKTARKNKPAIEEIVD</sequence>
<dbReference type="Pfam" id="PF05205">
    <property type="entry name" value="COMPASS-Shg1"/>
    <property type="match status" value="1"/>
</dbReference>
<feature type="compositionally biased region" description="Basic residues" evidence="1">
    <location>
        <begin position="462"/>
        <end position="471"/>
    </location>
</feature>
<reference evidence="3 4" key="1">
    <citation type="submission" date="2019-06" db="EMBL/GenBank/DDBJ databases">
        <title>Wine fermentation using esterase from Monascus purpureus.</title>
        <authorList>
            <person name="Geng C."/>
            <person name="Zhang Y."/>
        </authorList>
    </citation>
    <scope>NUCLEOTIDE SEQUENCE [LARGE SCALE GENOMIC DNA]</scope>
    <source>
        <strain evidence="3">HQ1</strain>
    </source>
</reference>
<feature type="region of interest" description="Disordered" evidence="1">
    <location>
        <begin position="881"/>
        <end position="965"/>
    </location>
</feature>
<accession>A0A507QWU3</accession>
<proteinExistence type="predicted"/>
<feature type="compositionally biased region" description="Acidic residues" evidence="1">
    <location>
        <begin position="782"/>
        <end position="796"/>
    </location>
</feature>
<dbReference type="InterPro" id="IPR055264">
    <property type="entry name" value="BOD1/SHG1_dom"/>
</dbReference>
<evidence type="ECO:0000256" key="1">
    <source>
        <dbReference type="SAM" id="MobiDB-lite"/>
    </source>
</evidence>
<feature type="compositionally biased region" description="Basic and acidic residues" evidence="1">
    <location>
        <begin position="472"/>
        <end position="481"/>
    </location>
</feature>
<organism evidence="3 4">
    <name type="scientific">Monascus purpureus</name>
    <name type="common">Red mold</name>
    <name type="synonym">Monascus anka</name>
    <dbReference type="NCBI Taxonomy" id="5098"/>
    <lineage>
        <taxon>Eukaryota</taxon>
        <taxon>Fungi</taxon>
        <taxon>Dikarya</taxon>
        <taxon>Ascomycota</taxon>
        <taxon>Pezizomycotina</taxon>
        <taxon>Eurotiomycetes</taxon>
        <taxon>Eurotiomycetidae</taxon>
        <taxon>Eurotiales</taxon>
        <taxon>Aspergillaceae</taxon>
        <taxon>Monascus</taxon>
    </lineage>
</organism>
<name>A0A507QWU3_MONPU</name>
<evidence type="ECO:0000259" key="2">
    <source>
        <dbReference type="Pfam" id="PF05205"/>
    </source>
</evidence>
<dbReference type="Proteomes" id="UP000319663">
    <property type="component" value="Unassembled WGS sequence"/>
</dbReference>
<feature type="region of interest" description="Disordered" evidence="1">
    <location>
        <begin position="183"/>
        <end position="481"/>
    </location>
</feature>
<feature type="compositionally biased region" description="Basic and acidic residues" evidence="1">
    <location>
        <begin position="433"/>
        <end position="461"/>
    </location>
</feature>
<evidence type="ECO:0000313" key="3">
    <source>
        <dbReference type="EMBL" id="TQB72996.1"/>
    </source>
</evidence>
<dbReference type="PANTHER" id="PTHR28034:SF1">
    <property type="entry name" value="NUCLEOMORPHIN"/>
    <property type="match status" value="1"/>
</dbReference>
<dbReference type="EMBL" id="VIFY01000053">
    <property type="protein sequence ID" value="TQB72996.1"/>
    <property type="molecule type" value="Genomic_DNA"/>
</dbReference>
<dbReference type="Pfam" id="PF15370">
    <property type="entry name" value="NOPCHAP1"/>
    <property type="match status" value="1"/>
</dbReference>
<feature type="compositionally biased region" description="Basic and acidic residues" evidence="1">
    <location>
        <begin position="373"/>
        <end position="413"/>
    </location>
</feature>
<feature type="region of interest" description="Disordered" evidence="1">
    <location>
        <begin position="524"/>
        <end position="589"/>
    </location>
</feature>